<gene>
    <name evidence="1" type="ORF">OCU04_011096</name>
</gene>
<protein>
    <submittedName>
        <fullName evidence="1">Uncharacterized protein</fullName>
    </submittedName>
</protein>
<dbReference type="Proteomes" id="UP001152300">
    <property type="component" value="Unassembled WGS sequence"/>
</dbReference>
<evidence type="ECO:0000313" key="2">
    <source>
        <dbReference type="Proteomes" id="UP001152300"/>
    </source>
</evidence>
<evidence type="ECO:0000313" key="1">
    <source>
        <dbReference type="EMBL" id="KAJ8060795.1"/>
    </source>
</evidence>
<accession>A0A9X0DFP3</accession>
<name>A0A9X0DFP3_9HELO</name>
<organism evidence="1 2">
    <name type="scientific">Sclerotinia nivalis</name>
    <dbReference type="NCBI Taxonomy" id="352851"/>
    <lineage>
        <taxon>Eukaryota</taxon>
        <taxon>Fungi</taxon>
        <taxon>Dikarya</taxon>
        <taxon>Ascomycota</taxon>
        <taxon>Pezizomycotina</taxon>
        <taxon>Leotiomycetes</taxon>
        <taxon>Helotiales</taxon>
        <taxon>Sclerotiniaceae</taxon>
        <taxon>Sclerotinia</taxon>
    </lineage>
</organism>
<dbReference type="EMBL" id="JAPEIS010000013">
    <property type="protein sequence ID" value="KAJ8060795.1"/>
    <property type="molecule type" value="Genomic_DNA"/>
</dbReference>
<comment type="caution">
    <text evidence="1">The sequence shown here is derived from an EMBL/GenBank/DDBJ whole genome shotgun (WGS) entry which is preliminary data.</text>
</comment>
<proteinExistence type="predicted"/>
<keyword evidence="2" id="KW-1185">Reference proteome</keyword>
<dbReference type="AlphaFoldDB" id="A0A9X0DFP3"/>
<sequence>MIDERINGTRLTEHISGHAQDNAGFRAVHQGTTTTKSGNSDEKPDQAHVEDWGPSVVLLESFGYDRKFYTIIWMFCSQL</sequence>
<reference evidence="1" key="1">
    <citation type="submission" date="2022-11" db="EMBL/GenBank/DDBJ databases">
        <title>Genome Resource of Sclerotinia nivalis Strain SnTB1, a Plant Pathogen Isolated from American Ginseng.</title>
        <authorList>
            <person name="Fan S."/>
        </authorList>
    </citation>
    <scope>NUCLEOTIDE SEQUENCE</scope>
    <source>
        <strain evidence="1">SnTB1</strain>
    </source>
</reference>